<dbReference type="Proteomes" id="UP000613193">
    <property type="component" value="Unassembled WGS sequence"/>
</dbReference>
<comment type="subcellular location">
    <subcellularLocation>
        <location evidence="1">Cell membrane</location>
        <topology evidence="1">Multi-pass membrane protein</topology>
    </subcellularLocation>
</comment>
<evidence type="ECO:0000256" key="5">
    <source>
        <dbReference type="ARBA" id="ARBA00023136"/>
    </source>
</evidence>
<accession>A0A934PV85</accession>
<keyword evidence="2" id="KW-1003">Cell membrane</keyword>
<feature type="transmembrane region" description="Helical" evidence="6">
    <location>
        <begin position="117"/>
        <end position="138"/>
    </location>
</feature>
<evidence type="ECO:0000313" key="8">
    <source>
        <dbReference type="Proteomes" id="UP000613193"/>
    </source>
</evidence>
<reference evidence="7" key="1">
    <citation type="submission" date="2020-12" db="EMBL/GenBank/DDBJ databases">
        <title>Bacterial novel species Mucilaginibacter sp. SD-g isolated from soil.</title>
        <authorList>
            <person name="Jung H.-Y."/>
        </authorList>
    </citation>
    <scope>NUCLEOTIDE SEQUENCE</scope>
    <source>
        <strain evidence="7">SD-g</strain>
    </source>
</reference>
<feature type="transmembrane region" description="Helical" evidence="6">
    <location>
        <begin position="12"/>
        <end position="34"/>
    </location>
</feature>
<dbReference type="EMBL" id="JAEHFW010000003">
    <property type="protein sequence ID" value="MBK0380684.1"/>
    <property type="molecule type" value="Genomic_DNA"/>
</dbReference>
<keyword evidence="8" id="KW-1185">Reference proteome</keyword>
<protein>
    <recommendedName>
        <fullName evidence="9">O-antigen/teichoic acid export membrane protein</fullName>
    </recommendedName>
</protein>
<dbReference type="AlphaFoldDB" id="A0A934PV85"/>
<feature type="transmembrane region" description="Helical" evidence="6">
    <location>
        <begin position="46"/>
        <end position="66"/>
    </location>
</feature>
<dbReference type="InterPro" id="IPR050833">
    <property type="entry name" value="Poly_Biosynth_Transport"/>
</dbReference>
<evidence type="ECO:0008006" key="9">
    <source>
        <dbReference type="Google" id="ProtNLM"/>
    </source>
</evidence>
<evidence type="ECO:0000256" key="1">
    <source>
        <dbReference type="ARBA" id="ARBA00004651"/>
    </source>
</evidence>
<sequence length="483" mass="54622">MKNKQLNFNRIWNSTTLMTWLSYFAKSGSLLLVLPLVLKKLSTPEIAVWTFFSVILSMAGLADFGFRNTFVRLFALARGGAKDIGVFKLEKKQPAENLKPQANWDLIEKLYSAMEKIYLNVSVILLVVLLSAGTFAIITPISHVVNKQQAWISWALVAASIAYDFYGKTYSNYLEGMNEIALSKRVEFLSKVGLITTSFLVLVFAPTLLNLIISNTFWMVFNVIRDYYLCRYIADGRYKNFKKHPFEKQFFLKIWQPAWRGGISGLMSQGLTNLSGILYAQVGNPAAVASYMIGLRIITEIRNVSNAPFYSKIPLMARLRAEGNYVKLTQVAQRGMRMAHLVYIGGAVFVGLFFNLFLTVIGSHIHFVDPKLWLMLTFAFYIHRYGALHMQLYNTTNHIISHIVDTVAGVIFIIMALALIKPMGIYAIPAGMLCGYLGFYAWYAAMHSLKSLNVNFFKFEFKVSAIPAGIFVLYTAFQLIIKT</sequence>
<gene>
    <name evidence="7" type="ORF">I5M19_15275</name>
</gene>
<dbReference type="PANTHER" id="PTHR30250">
    <property type="entry name" value="PST FAMILY PREDICTED COLANIC ACID TRANSPORTER"/>
    <property type="match status" value="1"/>
</dbReference>
<dbReference type="RefSeq" id="WP_200067227.1">
    <property type="nucleotide sequence ID" value="NZ_JAEHFW010000003.1"/>
</dbReference>
<keyword evidence="4 6" id="KW-1133">Transmembrane helix</keyword>
<feature type="transmembrane region" description="Helical" evidence="6">
    <location>
        <begin position="371"/>
        <end position="387"/>
    </location>
</feature>
<evidence type="ECO:0000256" key="4">
    <source>
        <dbReference type="ARBA" id="ARBA00022989"/>
    </source>
</evidence>
<keyword evidence="5 6" id="KW-0472">Membrane</keyword>
<evidence type="ECO:0000256" key="3">
    <source>
        <dbReference type="ARBA" id="ARBA00022692"/>
    </source>
</evidence>
<feature type="transmembrane region" description="Helical" evidence="6">
    <location>
        <begin position="341"/>
        <end position="365"/>
    </location>
</feature>
<dbReference type="PANTHER" id="PTHR30250:SF26">
    <property type="entry name" value="PSMA PROTEIN"/>
    <property type="match status" value="1"/>
</dbReference>
<evidence type="ECO:0000256" key="2">
    <source>
        <dbReference type="ARBA" id="ARBA00022475"/>
    </source>
</evidence>
<feature type="transmembrane region" description="Helical" evidence="6">
    <location>
        <begin position="463"/>
        <end position="481"/>
    </location>
</feature>
<proteinExistence type="predicted"/>
<organism evidence="7 8">
    <name type="scientific">Mucilaginibacter segetis</name>
    <dbReference type="NCBI Taxonomy" id="2793071"/>
    <lineage>
        <taxon>Bacteria</taxon>
        <taxon>Pseudomonadati</taxon>
        <taxon>Bacteroidota</taxon>
        <taxon>Sphingobacteriia</taxon>
        <taxon>Sphingobacteriales</taxon>
        <taxon>Sphingobacteriaceae</taxon>
        <taxon>Mucilaginibacter</taxon>
    </lineage>
</organism>
<dbReference type="GO" id="GO:0005886">
    <property type="term" value="C:plasma membrane"/>
    <property type="evidence" value="ECO:0007669"/>
    <property type="project" value="UniProtKB-SubCell"/>
</dbReference>
<comment type="caution">
    <text evidence="7">The sequence shown here is derived from an EMBL/GenBank/DDBJ whole genome shotgun (WGS) entry which is preliminary data.</text>
</comment>
<feature type="transmembrane region" description="Helical" evidence="6">
    <location>
        <begin position="399"/>
        <end position="420"/>
    </location>
</feature>
<keyword evidence="3 6" id="KW-0812">Transmembrane</keyword>
<feature type="transmembrane region" description="Helical" evidence="6">
    <location>
        <begin position="426"/>
        <end position="443"/>
    </location>
</feature>
<evidence type="ECO:0000313" key="7">
    <source>
        <dbReference type="EMBL" id="MBK0380684.1"/>
    </source>
</evidence>
<evidence type="ECO:0000256" key="6">
    <source>
        <dbReference type="SAM" id="Phobius"/>
    </source>
</evidence>
<name>A0A934PV85_9SPHI</name>